<dbReference type="RefSeq" id="XP_007705963.1">
    <property type="nucleotide sequence ID" value="XM_007707773.1"/>
</dbReference>
<protein>
    <submittedName>
        <fullName evidence="2">Uncharacterized protein</fullName>
    </submittedName>
</protein>
<evidence type="ECO:0000313" key="2">
    <source>
        <dbReference type="EMBL" id="EMD58338.1"/>
    </source>
</evidence>
<feature type="compositionally biased region" description="Polar residues" evidence="1">
    <location>
        <begin position="1"/>
        <end position="22"/>
    </location>
</feature>
<evidence type="ECO:0000313" key="3">
    <source>
        <dbReference type="Proteomes" id="UP000016934"/>
    </source>
</evidence>
<reference evidence="2 3" key="1">
    <citation type="journal article" date="2012" name="PLoS Pathog.">
        <title>Diverse lifestyles and strategies of plant pathogenesis encoded in the genomes of eighteen Dothideomycetes fungi.</title>
        <authorList>
            <person name="Ohm R.A."/>
            <person name="Feau N."/>
            <person name="Henrissat B."/>
            <person name="Schoch C.L."/>
            <person name="Horwitz B.A."/>
            <person name="Barry K.W."/>
            <person name="Condon B.J."/>
            <person name="Copeland A.C."/>
            <person name="Dhillon B."/>
            <person name="Glaser F."/>
            <person name="Hesse C.N."/>
            <person name="Kosti I."/>
            <person name="LaButti K."/>
            <person name="Lindquist E.A."/>
            <person name="Lucas S."/>
            <person name="Salamov A.A."/>
            <person name="Bradshaw R.E."/>
            <person name="Ciuffetti L."/>
            <person name="Hamelin R.C."/>
            <person name="Kema G.H.J."/>
            <person name="Lawrence C."/>
            <person name="Scott J.A."/>
            <person name="Spatafora J.W."/>
            <person name="Turgeon B.G."/>
            <person name="de Wit P.J.G.M."/>
            <person name="Zhong S."/>
            <person name="Goodwin S.B."/>
            <person name="Grigoriev I.V."/>
        </authorList>
    </citation>
    <scope>NUCLEOTIDE SEQUENCE [LARGE SCALE GENOMIC DNA]</scope>
    <source>
        <strain evidence="3">ND90Pr / ATCC 201652</strain>
    </source>
</reference>
<keyword evidence="3" id="KW-1185">Reference proteome</keyword>
<sequence length="670" mass="73824">MILGQTPFSSCDNIPAQPVSSARRSKDSDDPSYSWVPDHSPEYKFTHTANRFSILADPEKSSTYSPWHSNASISNANLRRRRCGCAGKRHNIQGKSAGIARLRTTESIVALGHEIPTLCLEDNSSSATEDPRGLNHSRCLPDVTTSLCFEISGSDWPQQLQSDTLPTTLQFTNPPPLSVKSYASVETALASSFQPSRVPQTQPRLSTLSHFLDCHDATGCWQSKSAFSQPLVTTEVSQGSNSLPKSAPLFLARQKKLTATASGHTFGKLLSPILPSEDAFDSHQTALAILGLGEGRLVTAPSQAPELKLPFNLSTQRFMDALPVSVSTGHGTEYKHTKETHRRRPVPLSCLQAFGGFRSAFNPLLHDNWTVSRPTIPLPLPSSMCHPLRKASSMDSFCMAGMKSYPSLHSDPASIGYSNRYCPTTASFVCPCLSQNCESRGDSFPYLLGPAGNLNMRHDSGCTQRLGVMPTPTEPTTSRSPDEVRAQQVDSIFANRNPWVNGRLRSCPPISSRYCLDYWIRVSSKGWQKDVHSAFETPNQELEVEGEWIFIFRDETQTSSSNLRVCGYQTGNSSSVCTGHLSTPFSPLEKGNSFTILESSHPAYSEQEFDQPQNEEDIDNALNVGSDEEYEIVQPNTTLYDLDGWECIGHSLIAELMSCDFDEDDNEEFL</sequence>
<dbReference type="EMBL" id="KB445657">
    <property type="protein sequence ID" value="EMD58338.1"/>
    <property type="molecule type" value="Genomic_DNA"/>
</dbReference>
<dbReference type="KEGG" id="bsc:COCSADRAFT_42004"/>
<proteinExistence type="predicted"/>
<dbReference type="AlphaFoldDB" id="M2RSY3"/>
<feature type="region of interest" description="Disordered" evidence="1">
    <location>
        <begin position="464"/>
        <end position="483"/>
    </location>
</feature>
<dbReference type="OMA" id="FANRNPW"/>
<accession>M2RSY3</accession>
<gene>
    <name evidence="2" type="ORF">COCSADRAFT_42004</name>
</gene>
<feature type="region of interest" description="Disordered" evidence="1">
    <location>
        <begin position="1"/>
        <end position="39"/>
    </location>
</feature>
<name>M2RSY3_COCSN</name>
<dbReference type="GeneID" id="19140138"/>
<dbReference type="Proteomes" id="UP000016934">
    <property type="component" value="Unassembled WGS sequence"/>
</dbReference>
<feature type="compositionally biased region" description="Low complexity" evidence="1">
    <location>
        <begin position="470"/>
        <end position="479"/>
    </location>
</feature>
<evidence type="ECO:0000256" key="1">
    <source>
        <dbReference type="SAM" id="MobiDB-lite"/>
    </source>
</evidence>
<dbReference type="HOGENOM" id="CLU_409929_0_0_1"/>
<organism evidence="2 3">
    <name type="scientific">Cochliobolus sativus (strain ND90Pr / ATCC 201652)</name>
    <name type="common">Common root rot and spot blotch fungus</name>
    <name type="synonym">Bipolaris sorokiniana</name>
    <dbReference type="NCBI Taxonomy" id="665912"/>
    <lineage>
        <taxon>Eukaryota</taxon>
        <taxon>Fungi</taxon>
        <taxon>Dikarya</taxon>
        <taxon>Ascomycota</taxon>
        <taxon>Pezizomycotina</taxon>
        <taxon>Dothideomycetes</taxon>
        <taxon>Pleosporomycetidae</taxon>
        <taxon>Pleosporales</taxon>
        <taxon>Pleosporineae</taxon>
        <taxon>Pleosporaceae</taxon>
        <taxon>Bipolaris</taxon>
    </lineage>
</organism>
<dbReference type="OrthoDB" id="3693345at2759"/>
<reference evidence="3" key="2">
    <citation type="journal article" date="2013" name="PLoS Genet.">
        <title>Comparative genome structure, secondary metabolite, and effector coding capacity across Cochliobolus pathogens.</title>
        <authorList>
            <person name="Condon B.J."/>
            <person name="Leng Y."/>
            <person name="Wu D."/>
            <person name="Bushley K.E."/>
            <person name="Ohm R.A."/>
            <person name="Otillar R."/>
            <person name="Martin J."/>
            <person name="Schackwitz W."/>
            <person name="Grimwood J."/>
            <person name="MohdZainudin N."/>
            <person name="Xue C."/>
            <person name="Wang R."/>
            <person name="Manning V.A."/>
            <person name="Dhillon B."/>
            <person name="Tu Z.J."/>
            <person name="Steffenson B.J."/>
            <person name="Salamov A."/>
            <person name="Sun H."/>
            <person name="Lowry S."/>
            <person name="LaButti K."/>
            <person name="Han J."/>
            <person name="Copeland A."/>
            <person name="Lindquist E."/>
            <person name="Barry K."/>
            <person name="Schmutz J."/>
            <person name="Baker S.E."/>
            <person name="Ciuffetti L.M."/>
            <person name="Grigoriev I.V."/>
            <person name="Zhong S."/>
            <person name="Turgeon B.G."/>
        </authorList>
    </citation>
    <scope>NUCLEOTIDE SEQUENCE [LARGE SCALE GENOMIC DNA]</scope>
    <source>
        <strain evidence="3">ND90Pr / ATCC 201652</strain>
    </source>
</reference>